<dbReference type="InterPro" id="IPR003439">
    <property type="entry name" value="ABC_transporter-like_ATP-bd"/>
</dbReference>
<name>A0A498CLT7_9FIRM</name>
<organism evidence="4 5">
    <name type="scientific">Anaerotruncus massiliensis</name>
    <name type="common">ex Liu et al. 2021</name>
    <dbReference type="NCBI Taxonomy" id="2321404"/>
    <lineage>
        <taxon>Bacteria</taxon>
        <taxon>Bacillati</taxon>
        <taxon>Bacillota</taxon>
        <taxon>Clostridia</taxon>
        <taxon>Eubacteriales</taxon>
        <taxon>Oscillospiraceae</taxon>
        <taxon>Anaerotruncus</taxon>
    </lineage>
</organism>
<dbReference type="GO" id="GO:0016887">
    <property type="term" value="F:ATP hydrolysis activity"/>
    <property type="evidence" value="ECO:0007669"/>
    <property type="project" value="InterPro"/>
</dbReference>
<reference evidence="4 5" key="1">
    <citation type="submission" date="2018-10" db="EMBL/GenBank/DDBJ databases">
        <title>Anaerotruncus faecis sp. nov., isolated from human feces.</title>
        <authorList>
            <person name="Wang Y.-J."/>
        </authorList>
    </citation>
    <scope>NUCLEOTIDE SEQUENCE [LARGE SCALE GENOMIC DNA]</scope>
    <source>
        <strain evidence="4 5">22A2-44</strain>
    </source>
</reference>
<evidence type="ECO:0000256" key="2">
    <source>
        <dbReference type="ARBA" id="ARBA00022840"/>
    </source>
</evidence>
<feature type="domain" description="ABC transporter" evidence="3">
    <location>
        <begin position="7"/>
        <end position="245"/>
    </location>
</feature>
<sequence length="491" mass="53534">MEERYLLELRGVSRRISSEFYLRGINLALRPGEVHALVGRNASGKSTLFSTIMGVFTPDSGQVLIDGQPAEIRNTSDAVKNGLILVAQHQQMFANLPVYENLFFGNELRMGGKLGLVDNRRMLHRCEEVFRQMNVQIDPRAPMGNLTDAERQLTAIARAIVTDGRIILLDEPSTHLNESEKQRLYDAIAGLKQEGRAFLIISHDLNEVLAVADTISVMEDGEIVRSAPAGEFDEKALIEAVYGIKSENIYYRERPEAGKEVLRLEDFSGPNFSGVSLSLRAGQVTAFMGGAQSGKLSVARSLAGLCKTGGRVYLNGGLLEIPSPITAVRAGIVLASSQADEEEIRESEIAVNAGKRDTSASRMAISAKRLMASVGKALGNYVMLRPQQEYITGGNRQRELVERAMRKQAFVYLLCEPTAGVDIPAKMRLYFEMNKLLQKGAAVLWLTADIDEAFGLCDNIAVMRDGRLALSGSAAGLSREAVQEAIGAAAQ</sequence>
<evidence type="ECO:0000313" key="4">
    <source>
        <dbReference type="EMBL" id="RLL10153.1"/>
    </source>
</evidence>
<feature type="domain" description="ABC transporter" evidence="3">
    <location>
        <begin position="244"/>
        <end position="490"/>
    </location>
</feature>
<keyword evidence="2 4" id="KW-0067">ATP-binding</keyword>
<dbReference type="GO" id="GO:0005524">
    <property type="term" value="F:ATP binding"/>
    <property type="evidence" value="ECO:0007669"/>
    <property type="project" value="UniProtKB-KW"/>
</dbReference>
<keyword evidence="1" id="KW-0547">Nucleotide-binding</keyword>
<gene>
    <name evidence="4" type="ORF">D4A47_09290</name>
</gene>
<accession>A0A498CLT7</accession>
<protein>
    <submittedName>
        <fullName evidence="4">Sugar ABC transporter ATP-binding protein</fullName>
    </submittedName>
</protein>
<dbReference type="SMART" id="SM00382">
    <property type="entry name" value="AAA"/>
    <property type="match status" value="2"/>
</dbReference>
<dbReference type="InterPro" id="IPR050107">
    <property type="entry name" value="ABC_carbohydrate_import_ATPase"/>
</dbReference>
<evidence type="ECO:0000313" key="5">
    <source>
        <dbReference type="Proteomes" id="UP000276301"/>
    </source>
</evidence>
<evidence type="ECO:0000256" key="1">
    <source>
        <dbReference type="ARBA" id="ARBA00022741"/>
    </source>
</evidence>
<dbReference type="SUPFAM" id="SSF52540">
    <property type="entry name" value="P-loop containing nucleoside triphosphate hydrolases"/>
    <property type="match status" value="2"/>
</dbReference>
<evidence type="ECO:0000259" key="3">
    <source>
        <dbReference type="PROSITE" id="PS50893"/>
    </source>
</evidence>
<dbReference type="PANTHER" id="PTHR43790:SF8">
    <property type="entry name" value="SUGAR ABC TRANSPORTER ATP-BINDING PROTEIN"/>
    <property type="match status" value="1"/>
</dbReference>
<dbReference type="PANTHER" id="PTHR43790">
    <property type="entry name" value="CARBOHYDRATE TRANSPORT ATP-BINDING PROTEIN MG119-RELATED"/>
    <property type="match status" value="1"/>
</dbReference>
<dbReference type="RefSeq" id="WP_121587077.1">
    <property type="nucleotide sequence ID" value="NZ_RCHT01000016.1"/>
</dbReference>
<keyword evidence="5" id="KW-1185">Reference proteome</keyword>
<dbReference type="CDD" id="cd03216">
    <property type="entry name" value="ABC_Carb_Monos_I"/>
    <property type="match status" value="1"/>
</dbReference>
<dbReference type="Pfam" id="PF00005">
    <property type="entry name" value="ABC_tran"/>
    <property type="match status" value="2"/>
</dbReference>
<dbReference type="Proteomes" id="UP000276301">
    <property type="component" value="Unassembled WGS sequence"/>
</dbReference>
<dbReference type="InterPro" id="IPR027417">
    <property type="entry name" value="P-loop_NTPase"/>
</dbReference>
<dbReference type="Gene3D" id="3.40.50.300">
    <property type="entry name" value="P-loop containing nucleotide triphosphate hydrolases"/>
    <property type="match status" value="2"/>
</dbReference>
<comment type="caution">
    <text evidence="4">The sequence shown here is derived from an EMBL/GenBank/DDBJ whole genome shotgun (WGS) entry which is preliminary data.</text>
</comment>
<dbReference type="EMBL" id="RCHT01000016">
    <property type="protein sequence ID" value="RLL10153.1"/>
    <property type="molecule type" value="Genomic_DNA"/>
</dbReference>
<dbReference type="PROSITE" id="PS50893">
    <property type="entry name" value="ABC_TRANSPORTER_2"/>
    <property type="match status" value="2"/>
</dbReference>
<dbReference type="InterPro" id="IPR003593">
    <property type="entry name" value="AAA+_ATPase"/>
</dbReference>
<dbReference type="AlphaFoldDB" id="A0A498CLT7"/>
<proteinExistence type="predicted"/>